<dbReference type="Gene3D" id="3.30.70.1340">
    <property type="entry name" value="MTH889-like domain"/>
    <property type="match status" value="1"/>
</dbReference>
<dbReference type="Pfam" id="PF02680">
    <property type="entry name" value="DUF211"/>
    <property type="match status" value="1"/>
</dbReference>
<dbReference type="EMBL" id="BMLT01000012">
    <property type="protein sequence ID" value="GGO87163.1"/>
    <property type="molecule type" value="Genomic_DNA"/>
</dbReference>
<gene>
    <name evidence="1" type="ORF">GCM10011348_39710</name>
</gene>
<reference evidence="1 2" key="1">
    <citation type="journal article" date="2014" name="Int. J. Syst. Evol. Microbiol.">
        <title>Complete genome sequence of Corynebacterium casei LMG S-19264T (=DSM 44701T), isolated from a smear-ripened cheese.</title>
        <authorList>
            <consortium name="US DOE Joint Genome Institute (JGI-PGF)"/>
            <person name="Walter F."/>
            <person name="Albersmeier A."/>
            <person name="Kalinowski J."/>
            <person name="Ruckert C."/>
        </authorList>
    </citation>
    <scope>NUCLEOTIDE SEQUENCE [LARGE SCALE GENOMIC DNA]</scope>
    <source>
        <strain evidence="1 2">CGMCC 1.7286</strain>
    </source>
</reference>
<proteinExistence type="predicted"/>
<keyword evidence="2" id="KW-1185">Reference proteome</keyword>
<dbReference type="SUPFAM" id="SSF160363">
    <property type="entry name" value="MTH889-like"/>
    <property type="match status" value="1"/>
</dbReference>
<name>A0A918DW49_9GAMM</name>
<dbReference type="RefSeq" id="WP_188862372.1">
    <property type="nucleotide sequence ID" value="NZ_BMLT01000012.1"/>
</dbReference>
<dbReference type="PANTHER" id="PTHR42240">
    <property type="entry name" value="DUF211 DOMAIN-CONTAINING PROTEIN"/>
    <property type="match status" value="1"/>
</dbReference>
<organism evidence="1 2">
    <name type="scientific">Marinobacterium nitratireducens</name>
    <dbReference type="NCBI Taxonomy" id="518897"/>
    <lineage>
        <taxon>Bacteria</taxon>
        <taxon>Pseudomonadati</taxon>
        <taxon>Pseudomonadota</taxon>
        <taxon>Gammaproteobacteria</taxon>
        <taxon>Oceanospirillales</taxon>
        <taxon>Oceanospirillaceae</taxon>
        <taxon>Marinobacterium</taxon>
    </lineage>
</organism>
<sequence length="91" mass="9844">MAVLTRVVLDVLKPQDPSVLELARVLSDIGGYRVRLQVLEMDKNTETLAVEISAPSIDFDAVHQVISDLGASLHSVDEVDFEGSPDAAEPE</sequence>
<comment type="caution">
    <text evidence="1">The sequence shown here is derived from an EMBL/GenBank/DDBJ whole genome shotgun (WGS) entry which is preliminary data.</text>
</comment>
<dbReference type="PANTHER" id="PTHR42240:SF1">
    <property type="entry name" value="DUF211 DOMAIN-CONTAINING PROTEIN"/>
    <property type="match status" value="1"/>
</dbReference>
<evidence type="ECO:0000313" key="2">
    <source>
        <dbReference type="Proteomes" id="UP000599578"/>
    </source>
</evidence>
<dbReference type="InterPro" id="IPR023129">
    <property type="entry name" value="MTH889-like_dom_sf"/>
</dbReference>
<dbReference type="Proteomes" id="UP000599578">
    <property type="component" value="Unassembled WGS sequence"/>
</dbReference>
<protein>
    <submittedName>
        <fullName evidence="1">Uncharacterized protein</fullName>
    </submittedName>
</protein>
<evidence type="ECO:0000313" key="1">
    <source>
        <dbReference type="EMBL" id="GGO87163.1"/>
    </source>
</evidence>
<dbReference type="AlphaFoldDB" id="A0A918DW49"/>
<accession>A0A918DW49</accession>
<dbReference type="InterPro" id="IPR003831">
    <property type="entry name" value="DUF211"/>
</dbReference>